<dbReference type="Proteomes" id="UP000250369">
    <property type="component" value="Unassembled WGS sequence"/>
</dbReference>
<dbReference type="Pfam" id="PF01955">
    <property type="entry name" value="CbiZ"/>
    <property type="match status" value="1"/>
</dbReference>
<evidence type="ECO:0000313" key="2">
    <source>
        <dbReference type="Proteomes" id="UP000250369"/>
    </source>
</evidence>
<evidence type="ECO:0000313" key="1">
    <source>
        <dbReference type="EMBL" id="RAV21675.1"/>
    </source>
</evidence>
<dbReference type="InterPro" id="IPR002808">
    <property type="entry name" value="AdoCbi_amidolase"/>
</dbReference>
<dbReference type="EMBL" id="QMFB01000004">
    <property type="protein sequence ID" value="RAV21675.1"/>
    <property type="molecule type" value="Genomic_DNA"/>
</dbReference>
<dbReference type="PANTHER" id="PTHR35336">
    <property type="entry name" value="ADENOSYLCOBINAMIDE AMIDOHYDROLASE"/>
    <property type="match status" value="1"/>
</dbReference>
<dbReference type="PANTHER" id="PTHR35336:SF5">
    <property type="entry name" value="ADENOSYLCOBINAMIDE AMIDOHYDROLASE"/>
    <property type="match status" value="1"/>
</dbReference>
<dbReference type="InterPro" id="IPR052209">
    <property type="entry name" value="CbiZ"/>
</dbReference>
<comment type="caution">
    <text evidence="1">The sequence shown here is derived from an EMBL/GenBank/DDBJ whole genome shotgun (WGS) entry which is preliminary data.</text>
</comment>
<organism evidence="1 2">
    <name type="scientific">Paenibacillus contaminans</name>
    <dbReference type="NCBI Taxonomy" id="450362"/>
    <lineage>
        <taxon>Bacteria</taxon>
        <taxon>Bacillati</taxon>
        <taxon>Bacillota</taxon>
        <taxon>Bacilli</taxon>
        <taxon>Bacillales</taxon>
        <taxon>Paenibacillaceae</taxon>
        <taxon>Paenibacillus</taxon>
    </lineage>
</organism>
<dbReference type="RefSeq" id="WP_113030766.1">
    <property type="nucleotide sequence ID" value="NZ_QMFB01000004.1"/>
</dbReference>
<accession>A0A329MP67</accession>
<dbReference type="OrthoDB" id="34339at2"/>
<keyword evidence="2" id="KW-1185">Reference proteome</keyword>
<dbReference type="AlphaFoldDB" id="A0A329MP67"/>
<gene>
    <name evidence="1" type="ORF">DQG23_10515</name>
</gene>
<proteinExistence type="predicted"/>
<reference evidence="1 2" key="1">
    <citation type="journal article" date="2009" name="Int. J. Syst. Evol. Microbiol.">
        <title>Paenibacillus contaminans sp. nov., isolated from a contaminated laboratory plate.</title>
        <authorList>
            <person name="Chou J.H."/>
            <person name="Lee J.H."/>
            <person name="Lin M.C."/>
            <person name="Chang P.S."/>
            <person name="Arun A.B."/>
            <person name="Young C.C."/>
            <person name="Chen W.M."/>
        </authorList>
    </citation>
    <scope>NUCLEOTIDE SEQUENCE [LARGE SCALE GENOMIC DNA]</scope>
    <source>
        <strain evidence="1 2">CKOBP-6</strain>
    </source>
</reference>
<protein>
    <recommendedName>
        <fullName evidence="3">Adenosylcobinamide amidohydrolase</fullName>
    </recommendedName>
</protein>
<sequence length="252" mass="26882">MKRDRTIKSASGETAALPEGLSWAIEEKGDERWLSIGSDFPLYALNSSIWGGGFGERTQIINRQVPKTYSSDDPSSEMQAFLQGIQVDASRTAGLLTSANVCDLGCATMRMSGRNEQPLQVSAWVTAGLSNKARAGLERPEEELYPGTINIIVVIDAIMTEAAMVNAVITATEAKAAALLDLDIRLQDSNLPATGTTTDAIVIAATQRGETYMYAGTATKLGSMIGKTVYDAAVKSTERYLAYMAARNAGKG</sequence>
<name>A0A329MP67_9BACL</name>
<evidence type="ECO:0008006" key="3">
    <source>
        <dbReference type="Google" id="ProtNLM"/>
    </source>
</evidence>